<keyword evidence="2" id="KW-1185">Reference proteome</keyword>
<sequence length="155" mass="16278">MRAMAAKSSQESLLVVAFVIFAILVSSTIPSHAAGSSGLTHRVSCWIFTIFYGSPTPIKYAQNLTSECTKQFLQTMALNSSMRAAVATLVLFSIVLTLPCEATRPTPELIRRPPIVCPACVCCAPAPPGSCCPCRCPPGVGSPIGYAAEADNTSP</sequence>
<evidence type="ECO:0000313" key="2">
    <source>
        <dbReference type="Proteomes" id="UP001652660"/>
    </source>
</evidence>
<reference evidence="3" key="2">
    <citation type="submission" date="2025-08" db="UniProtKB">
        <authorList>
            <consortium name="RefSeq"/>
        </authorList>
    </citation>
    <scope>IDENTIFICATION</scope>
    <source>
        <tissue evidence="3">Leaves</tissue>
    </source>
</reference>
<name>A0A6P6X176_COFAR</name>
<evidence type="ECO:0000313" key="3">
    <source>
        <dbReference type="RefSeq" id="XP_027121360.2"/>
    </source>
</evidence>
<dbReference type="PANTHER" id="PTHR36328:SF7">
    <property type="entry name" value="TRANSMEMBRANE PROTEIN"/>
    <property type="match status" value="1"/>
</dbReference>
<proteinExistence type="predicted"/>
<evidence type="ECO:0000256" key="1">
    <source>
        <dbReference type="SAM" id="SignalP"/>
    </source>
</evidence>
<protein>
    <submittedName>
        <fullName evidence="3">Uncharacterized protein</fullName>
    </submittedName>
</protein>
<dbReference type="AlphaFoldDB" id="A0A6P6X176"/>
<feature type="chain" id="PRO_5045668701" evidence="1">
    <location>
        <begin position="34"/>
        <end position="155"/>
    </location>
</feature>
<organism evidence="2 3">
    <name type="scientific">Coffea arabica</name>
    <name type="common">Arabian coffee</name>
    <dbReference type="NCBI Taxonomy" id="13443"/>
    <lineage>
        <taxon>Eukaryota</taxon>
        <taxon>Viridiplantae</taxon>
        <taxon>Streptophyta</taxon>
        <taxon>Embryophyta</taxon>
        <taxon>Tracheophyta</taxon>
        <taxon>Spermatophyta</taxon>
        <taxon>Magnoliopsida</taxon>
        <taxon>eudicotyledons</taxon>
        <taxon>Gunneridae</taxon>
        <taxon>Pentapetalae</taxon>
        <taxon>asterids</taxon>
        <taxon>lamiids</taxon>
        <taxon>Gentianales</taxon>
        <taxon>Rubiaceae</taxon>
        <taxon>Ixoroideae</taxon>
        <taxon>Gardenieae complex</taxon>
        <taxon>Bertiereae - Coffeeae clade</taxon>
        <taxon>Coffeeae</taxon>
        <taxon>Coffea</taxon>
    </lineage>
</organism>
<gene>
    <name evidence="3" type="primary">LOC113738378</name>
</gene>
<dbReference type="Proteomes" id="UP001652660">
    <property type="component" value="Chromosome 4c"/>
</dbReference>
<dbReference type="PANTHER" id="PTHR36328">
    <property type="entry name" value="TRANSMEMBRANE PROTEIN"/>
    <property type="match status" value="1"/>
</dbReference>
<reference evidence="2" key="1">
    <citation type="journal article" date="2025" name="Foods">
        <title>Unveiling the Microbial Signatures of Arabica Coffee Cherries: Insights into Ripeness Specific Diversity, Functional Traits, and Implications for Quality and Safety.</title>
        <authorList>
            <consortium name="RefSeq"/>
            <person name="Tenea G.N."/>
            <person name="Cifuentes V."/>
            <person name="Reyes P."/>
            <person name="Cevallos-Vallejos M."/>
        </authorList>
    </citation>
    <scope>NUCLEOTIDE SEQUENCE [LARGE SCALE GENOMIC DNA]</scope>
</reference>
<dbReference type="GeneID" id="113738378"/>
<accession>A0A6P6X176</accession>
<dbReference type="RefSeq" id="XP_027121360.2">
    <property type="nucleotide sequence ID" value="XM_027265559.2"/>
</dbReference>
<keyword evidence="1" id="KW-0732">Signal</keyword>
<feature type="signal peptide" evidence="1">
    <location>
        <begin position="1"/>
        <end position="33"/>
    </location>
</feature>